<dbReference type="Gene3D" id="1.10.510.10">
    <property type="entry name" value="Transferase(Phosphotransferase) domain 1"/>
    <property type="match status" value="1"/>
</dbReference>
<dbReference type="InterPro" id="IPR011009">
    <property type="entry name" value="Kinase-like_dom_sf"/>
</dbReference>
<dbReference type="GO" id="GO:0004674">
    <property type="term" value="F:protein serine/threonine kinase activity"/>
    <property type="evidence" value="ECO:0007669"/>
    <property type="project" value="UniProtKB-KW"/>
</dbReference>
<dbReference type="PANTHER" id="PTHR24056">
    <property type="entry name" value="CELL DIVISION PROTEIN KINASE"/>
    <property type="match status" value="1"/>
</dbReference>
<keyword evidence="5 6" id="KW-0067">ATP-binding</keyword>
<dbReference type="GO" id="GO:0005524">
    <property type="term" value="F:ATP binding"/>
    <property type="evidence" value="ECO:0007669"/>
    <property type="project" value="UniProtKB-UniRule"/>
</dbReference>
<dbReference type="AlphaFoldDB" id="A0A8J2HCI5"/>
<reference evidence="8" key="1">
    <citation type="submission" date="2021-04" db="EMBL/GenBank/DDBJ databases">
        <authorList>
            <person name="Chebbi M.A.C M."/>
        </authorList>
    </citation>
    <scope>NUCLEOTIDE SEQUENCE</scope>
</reference>
<evidence type="ECO:0000256" key="3">
    <source>
        <dbReference type="ARBA" id="ARBA00022741"/>
    </source>
</evidence>
<proteinExistence type="predicted"/>
<keyword evidence="9" id="KW-1185">Reference proteome</keyword>
<comment type="caution">
    <text evidence="8">The sequence shown here is derived from an EMBL/GenBank/DDBJ whole genome shotgun (WGS) entry which is preliminary data.</text>
</comment>
<evidence type="ECO:0000313" key="9">
    <source>
        <dbReference type="Proteomes" id="UP000786811"/>
    </source>
</evidence>
<keyword evidence="2" id="KW-0808">Transferase</keyword>
<keyword evidence="4 8" id="KW-0418">Kinase</keyword>
<dbReference type="InterPro" id="IPR000719">
    <property type="entry name" value="Prot_kinase_dom"/>
</dbReference>
<protein>
    <submittedName>
        <fullName evidence="8">Similar to cdk9: Cyclin-dependent kinase 9 (Danio rerio)</fullName>
    </submittedName>
</protein>
<accession>A0A8J2HCI5</accession>
<dbReference type="InterPro" id="IPR008266">
    <property type="entry name" value="Tyr_kinase_AS"/>
</dbReference>
<dbReference type="InterPro" id="IPR017441">
    <property type="entry name" value="Protein_kinase_ATP_BS"/>
</dbReference>
<evidence type="ECO:0000256" key="6">
    <source>
        <dbReference type="PROSITE-ProRule" id="PRU10141"/>
    </source>
</evidence>
<dbReference type="SUPFAM" id="SSF56112">
    <property type="entry name" value="Protein kinase-like (PK-like)"/>
    <property type="match status" value="1"/>
</dbReference>
<evidence type="ECO:0000256" key="4">
    <source>
        <dbReference type="ARBA" id="ARBA00022777"/>
    </source>
</evidence>
<dbReference type="PROSITE" id="PS00107">
    <property type="entry name" value="PROTEIN_KINASE_ATP"/>
    <property type="match status" value="1"/>
</dbReference>
<gene>
    <name evidence="8" type="ORF">HICCMSTLAB_LOCUS5463</name>
</gene>
<feature type="binding site" evidence="6">
    <location>
        <position position="39"/>
    </location>
    <ligand>
        <name>ATP</name>
        <dbReference type="ChEBI" id="CHEBI:30616"/>
    </ligand>
</feature>
<dbReference type="PROSITE" id="PS00109">
    <property type="entry name" value="PROTEIN_KINASE_TYR"/>
    <property type="match status" value="1"/>
</dbReference>
<organism evidence="8 9">
    <name type="scientific">Cotesia congregata</name>
    <name type="common">Parasitoid wasp</name>
    <name type="synonym">Apanteles congregatus</name>
    <dbReference type="NCBI Taxonomy" id="51543"/>
    <lineage>
        <taxon>Eukaryota</taxon>
        <taxon>Metazoa</taxon>
        <taxon>Ecdysozoa</taxon>
        <taxon>Arthropoda</taxon>
        <taxon>Hexapoda</taxon>
        <taxon>Insecta</taxon>
        <taxon>Pterygota</taxon>
        <taxon>Neoptera</taxon>
        <taxon>Endopterygota</taxon>
        <taxon>Hymenoptera</taxon>
        <taxon>Apocrita</taxon>
        <taxon>Ichneumonoidea</taxon>
        <taxon>Braconidae</taxon>
        <taxon>Microgastrinae</taxon>
        <taxon>Cotesia</taxon>
    </lineage>
</organism>
<dbReference type="PROSITE" id="PS50011">
    <property type="entry name" value="PROTEIN_KINASE_DOM"/>
    <property type="match status" value="1"/>
</dbReference>
<dbReference type="Pfam" id="PF00069">
    <property type="entry name" value="Pkinase"/>
    <property type="match status" value="1"/>
</dbReference>
<dbReference type="OrthoDB" id="248923at2759"/>
<keyword evidence="1" id="KW-0723">Serine/threonine-protein kinase</keyword>
<keyword evidence="3 6" id="KW-0547">Nucleotide-binding</keyword>
<evidence type="ECO:0000256" key="1">
    <source>
        <dbReference type="ARBA" id="ARBA00022527"/>
    </source>
</evidence>
<dbReference type="Proteomes" id="UP000786811">
    <property type="component" value="Unassembled WGS sequence"/>
</dbReference>
<evidence type="ECO:0000259" key="7">
    <source>
        <dbReference type="PROSITE" id="PS50011"/>
    </source>
</evidence>
<dbReference type="Gene3D" id="3.30.200.20">
    <property type="entry name" value="Phosphorylase Kinase, domain 1"/>
    <property type="match status" value="1"/>
</dbReference>
<evidence type="ECO:0000313" key="8">
    <source>
        <dbReference type="EMBL" id="CAG5090026.1"/>
    </source>
</evidence>
<sequence length="172" mass="19765">MSAGQEINKYLKLNKIGQGSFAEVYMAKDRIRKKYFAMKLSIQSNIEESNKLVVIREAKILKKLNHRNIIKLLDYSDSAEQSTILSRHPSSALSIIEFCPCSLSQSIIHPEFQFELILGLNYIHEKKIFHTDLRPSNILINIKGVKLFDFGLATYRNSTPLKQDWTFPSTAM</sequence>
<dbReference type="SMART" id="SM00220">
    <property type="entry name" value="S_TKc"/>
    <property type="match status" value="1"/>
</dbReference>
<feature type="domain" description="Protein kinase" evidence="7">
    <location>
        <begin position="10"/>
        <end position="172"/>
    </location>
</feature>
<dbReference type="GO" id="GO:0005634">
    <property type="term" value="C:nucleus"/>
    <property type="evidence" value="ECO:0007669"/>
    <property type="project" value="TreeGrafter"/>
</dbReference>
<dbReference type="InterPro" id="IPR050108">
    <property type="entry name" value="CDK"/>
</dbReference>
<evidence type="ECO:0000256" key="5">
    <source>
        <dbReference type="ARBA" id="ARBA00022840"/>
    </source>
</evidence>
<dbReference type="EMBL" id="CAJNRD030001119">
    <property type="protein sequence ID" value="CAG5090026.1"/>
    <property type="molecule type" value="Genomic_DNA"/>
</dbReference>
<name>A0A8J2HCI5_COTCN</name>
<evidence type="ECO:0000256" key="2">
    <source>
        <dbReference type="ARBA" id="ARBA00022679"/>
    </source>
</evidence>